<protein>
    <submittedName>
        <fullName evidence="1">Uncharacterized protein</fullName>
    </submittedName>
</protein>
<dbReference type="AlphaFoldDB" id="A0A3P3REF3"/>
<gene>
    <name evidence="1" type="ORF">EIK79_06240</name>
</gene>
<evidence type="ECO:0000313" key="2">
    <source>
        <dbReference type="Proteomes" id="UP000282322"/>
    </source>
</evidence>
<sequence length="101" mass="10500">MTRVFVPAELKDGSKKILLVEINEDNSLKSVYGFPGTSDGITIQESAIDCWADCIVVGVICTNVCAPCLSAPTPPTCAPCAVCIGGSASACAVKCGIEQFW</sequence>
<accession>A0A3P3REF3</accession>
<keyword evidence="2" id="KW-1185">Reference proteome</keyword>
<organism evidence="1 2">
    <name type="scientific">Halocatena pleomorpha</name>
    <dbReference type="NCBI Taxonomy" id="1785090"/>
    <lineage>
        <taxon>Archaea</taxon>
        <taxon>Methanobacteriati</taxon>
        <taxon>Methanobacteriota</taxon>
        <taxon>Stenosarchaea group</taxon>
        <taxon>Halobacteria</taxon>
        <taxon>Halobacteriales</taxon>
        <taxon>Natronomonadaceae</taxon>
        <taxon>Halocatena</taxon>
    </lineage>
</organism>
<proteinExistence type="predicted"/>
<comment type="caution">
    <text evidence="1">The sequence shown here is derived from an EMBL/GenBank/DDBJ whole genome shotgun (WGS) entry which is preliminary data.</text>
</comment>
<evidence type="ECO:0000313" key="1">
    <source>
        <dbReference type="EMBL" id="RRJ31876.1"/>
    </source>
</evidence>
<dbReference type="OrthoDB" id="350580at2157"/>
<reference evidence="1 2" key="1">
    <citation type="submission" date="2018-11" db="EMBL/GenBank/DDBJ databases">
        <title>Taxonoimc description of Halomarina strain SPP-AMP-1.</title>
        <authorList>
            <person name="Pal Y."/>
            <person name="Srinivasana K."/>
            <person name="Verma A."/>
            <person name="Kumar P."/>
        </authorList>
    </citation>
    <scope>NUCLEOTIDE SEQUENCE [LARGE SCALE GENOMIC DNA]</scope>
    <source>
        <strain evidence="1 2">SPP-AMP-1</strain>
    </source>
</reference>
<dbReference type="Proteomes" id="UP000282322">
    <property type="component" value="Unassembled WGS sequence"/>
</dbReference>
<dbReference type="EMBL" id="RRCH01000012">
    <property type="protein sequence ID" value="RRJ31876.1"/>
    <property type="molecule type" value="Genomic_DNA"/>
</dbReference>
<name>A0A3P3REF3_9EURY</name>